<organism evidence="4 5">
    <name type="scientific">Bradyrhizobium brasilense</name>
    <dbReference type="NCBI Taxonomy" id="1419277"/>
    <lineage>
        <taxon>Bacteria</taxon>
        <taxon>Pseudomonadati</taxon>
        <taxon>Pseudomonadota</taxon>
        <taxon>Alphaproteobacteria</taxon>
        <taxon>Hyphomicrobiales</taxon>
        <taxon>Nitrobacteraceae</taxon>
        <taxon>Bradyrhizobium</taxon>
    </lineage>
</organism>
<feature type="active site" description="Cysteine persulfide intermediate" evidence="3">
    <location>
        <position position="116"/>
    </location>
</feature>
<dbReference type="PIRSF" id="PIRSF015626">
    <property type="entry name" value="FdhD"/>
    <property type="match status" value="1"/>
</dbReference>
<dbReference type="GO" id="GO:0005737">
    <property type="term" value="C:cytoplasm"/>
    <property type="evidence" value="ECO:0007669"/>
    <property type="project" value="UniProtKB-SubCell"/>
</dbReference>
<gene>
    <name evidence="3" type="primary">fdhD</name>
    <name evidence="4" type="ORF">SAMN05216337_1006179</name>
</gene>
<dbReference type="GO" id="GO:0016783">
    <property type="term" value="F:sulfurtransferase activity"/>
    <property type="evidence" value="ECO:0007669"/>
    <property type="project" value="InterPro"/>
</dbReference>
<evidence type="ECO:0000256" key="2">
    <source>
        <dbReference type="ARBA" id="ARBA00023150"/>
    </source>
</evidence>
<evidence type="ECO:0000256" key="1">
    <source>
        <dbReference type="ARBA" id="ARBA00022490"/>
    </source>
</evidence>
<dbReference type="Gene3D" id="3.40.140.10">
    <property type="entry name" value="Cytidine Deaminase, domain 2"/>
    <property type="match status" value="1"/>
</dbReference>
<dbReference type="NCBIfam" id="TIGR00129">
    <property type="entry name" value="fdhD_narQ"/>
    <property type="match status" value="1"/>
</dbReference>
<dbReference type="PANTHER" id="PTHR30592">
    <property type="entry name" value="FORMATE DEHYDROGENASE"/>
    <property type="match status" value="1"/>
</dbReference>
<dbReference type="Pfam" id="PF02634">
    <property type="entry name" value="FdhD-NarQ"/>
    <property type="match status" value="1"/>
</dbReference>
<reference evidence="4 5" key="1">
    <citation type="submission" date="2016-10" db="EMBL/GenBank/DDBJ databases">
        <authorList>
            <person name="de Groot N.N."/>
        </authorList>
    </citation>
    <scope>NUCLEOTIDE SEQUENCE [LARGE SCALE GENOMIC DNA]</scope>
    <source>
        <strain evidence="4 5">R5</strain>
    </source>
</reference>
<dbReference type="EMBL" id="FMZW01000006">
    <property type="protein sequence ID" value="SDC97735.1"/>
    <property type="molecule type" value="Genomic_DNA"/>
</dbReference>
<dbReference type="GO" id="GO:0006777">
    <property type="term" value="P:Mo-molybdopterin cofactor biosynthetic process"/>
    <property type="evidence" value="ECO:0007669"/>
    <property type="project" value="UniProtKB-UniRule"/>
</dbReference>
<accession>A0A1G6R111</accession>
<dbReference type="SUPFAM" id="SSF53927">
    <property type="entry name" value="Cytidine deaminase-like"/>
    <property type="match status" value="1"/>
</dbReference>
<comment type="function">
    <text evidence="3">Required for formate dehydrogenase (FDH) activity. Acts as a sulfur carrier protein that transfers sulfur from IscS to the molybdenum cofactor prior to its insertion into FDH.</text>
</comment>
<dbReference type="Proteomes" id="UP000199245">
    <property type="component" value="Unassembled WGS sequence"/>
</dbReference>
<evidence type="ECO:0000256" key="3">
    <source>
        <dbReference type="HAMAP-Rule" id="MF_00187"/>
    </source>
</evidence>
<name>A0A1G6R111_9BRAD</name>
<evidence type="ECO:0000313" key="5">
    <source>
        <dbReference type="Proteomes" id="UP000199245"/>
    </source>
</evidence>
<dbReference type="InterPro" id="IPR016193">
    <property type="entry name" value="Cytidine_deaminase-like"/>
</dbReference>
<comment type="similarity">
    <text evidence="3">Belongs to the FdhD family.</text>
</comment>
<dbReference type="GO" id="GO:0097163">
    <property type="term" value="F:sulfur carrier activity"/>
    <property type="evidence" value="ECO:0007669"/>
    <property type="project" value="UniProtKB-UniRule"/>
</dbReference>
<dbReference type="AlphaFoldDB" id="A0A1G6R111"/>
<keyword evidence="1 3" id="KW-0963">Cytoplasm</keyword>
<dbReference type="RefSeq" id="WP_229158066.1">
    <property type="nucleotide sequence ID" value="NZ_FMZW01000006.1"/>
</dbReference>
<dbReference type="PANTHER" id="PTHR30592:SF1">
    <property type="entry name" value="SULFUR CARRIER PROTEIN FDHD"/>
    <property type="match status" value="1"/>
</dbReference>
<proteinExistence type="inferred from homology"/>
<evidence type="ECO:0000313" key="4">
    <source>
        <dbReference type="EMBL" id="SDC97735.1"/>
    </source>
</evidence>
<sequence>MPISNDSLHHLPDPTVEALRRDQDGLEAQRTLAEECPVALVYNGTTAAVVMATPADLQDLALGFSLTEGIIENVADLKSLDIIPGPSGIELRMWLAGTSEQRFKRRQRRLVGPTGCGLCGIESLADAARPAAHLTRSIIIRARQVESALLALSDAQTLNRATRATHAAGFFHPDQELLAIREDVGRHNALDKLAGALAANNVSATEGAIVLTSRVSIELVQKAAAISCPMLVAMSAPTALAVRAAQACGITLIAVARGSAFEVFSHPDAISGQVLDSN</sequence>
<dbReference type="HAMAP" id="MF_00187">
    <property type="entry name" value="FdhD"/>
    <property type="match status" value="1"/>
</dbReference>
<comment type="subcellular location">
    <subcellularLocation>
        <location evidence="3">Cytoplasm</location>
    </subcellularLocation>
</comment>
<dbReference type="InterPro" id="IPR003786">
    <property type="entry name" value="FdhD"/>
</dbReference>
<keyword evidence="2 3" id="KW-0501">Molybdenum cofactor biosynthesis</keyword>
<dbReference type="Gene3D" id="3.10.20.10">
    <property type="match status" value="1"/>
</dbReference>
<comment type="caution">
    <text evidence="3">Lacks conserved residue(s) required for the propagation of feature annotation.</text>
</comment>
<protein>
    <recommendedName>
        <fullName evidence="3">Sulfur carrier protein FdhD</fullName>
    </recommendedName>
</protein>